<protein>
    <submittedName>
        <fullName evidence="1">Uncharacterized protein</fullName>
    </submittedName>
</protein>
<comment type="caution">
    <text evidence="1">The sequence shown here is derived from an EMBL/GenBank/DDBJ whole genome shotgun (WGS) entry which is preliminary data.</text>
</comment>
<accession>A0AA40CXT4</accession>
<evidence type="ECO:0000313" key="1">
    <source>
        <dbReference type="EMBL" id="KAK0655356.1"/>
    </source>
</evidence>
<keyword evidence="2" id="KW-1185">Reference proteome</keyword>
<gene>
    <name evidence="1" type="ORF">B0T16DRAFT_315117</name>
</gene>
<name>A0AA40CXT4_9PEZI</name>
<evidence type="ECO:0000313" key="2">
    <source>
        <dbReference type="Proteomes" id="UP001174936"/>
    </source>
</evidence>
<reference evidence="1" key="1">
    <citation type="submission" date="2023-06" db="EMBL/GenBank/DDBJ databases">
        <title>Genome-scale phylogeny and comparative genomics of the fungal order Sordariales.</title>
        <authorList>
            <consortium name="Lawrence Berkeley National Laboratory"/>
            <person name="Hensen N."/>
            <person name="Bonometti L."/>
            <person name="Westerberg I."/>
            <person name="Brannstrom I.O."/>
            <person name="Guillou S."/>
            <person name="Cros-Aarteil S."/>
            <person name="Calhoun S."/>
            <person name="Haridas S."/>
            <person name="Kuo A."/>
            <person name="Mondo S."/>
            <person name="Pangilinan J."/>
            <person name="Riley R."/>
            <person name="Labutti K."/>
            <person name="Andreopoulos B."/>
            <person name="Lipzen A."/>
            <person name="Chen C."/>
            <person name="Yanf M."/>
            <person name="Daum C."/>
            <person name="Ng V."/>
            <person name="Clum A."/>
            <person name="Steindorff A."/>
            <person name="Ohm R."/>
            <person name="Martin F."/>
            <person name="Silar P."/>
            <person name="Natvig D."/>
            <person name="Lalanne C."/>
            <person name="Gautier V."/>
            <person name="Ament-Velasquez S.L."/>
            <person name="Kruys A."/>
            <person name="Hutchinson M.I."/>
            <person name="Powell A.J."/>
            <person name="Barry K."/>
            <person name="Miller A.N."/>
            <person name="Grigoriev I.V."/>
            <person name="Debuchy R."/>
            <person name="Gladieux P."/>
            <person name="Thoren M.H."/>
            <person name="Johannesson H."/>
        </authorList>
    </citation>
    <scope>NUCLEOTIDE SEQUENCE</scope>
    <source>
        <strain evidence="1">SMH2532-1</strain>
    </source>
</reference>
<dbReference type="AlphaFoldDB" id="A0AA40CXT4"/>
<dbReference type="Proteomes" id="UP001174936">
    <property type="component" value="Unassembled WGS sequence"/>
</dbReference>
<proteinExistence type="predicted"/>
<dbReference type="EMBL" id="JAULSV010000001">
    <property type="protein sequence ID" value="KAK0655356.1"/>
    <property type="molecule type" value="Genomic_DNA"/>
</dbReference>
<sequence>MSSLGDRVTALFERLEAYQFFLIEWETSLQILLGYPLMSNRSLFFLVPDDQLPEVLNLAADVGLFPTNEAILRPVHPCEMCSHAVRFLIDDSTPRPEGPPRRRLVFLPMSWTGITCGEAVPIPASSSVHTVSLSTACAALVRIAARENRGSQLRASAIECLASLIGYGLLDMSHDGDYMEFPSEEQPLSDQETLEMENAVAEMNRWAFRNDEEWIRETLIQIVTGEKSYDDLPSRIGSRR</sequence>
<organism evidence="1 2">
    <name type="scientific">Cercophora newfieldiana</name>
    <dbReference type="NCBI Taxonomy" id="92897"/>
    <lineage>
        <taxon>Eukaryota</taxon>
        <taxon>Fungi</taxon>
        <taxon>Dikarya</taxon>
        <taxon>Ascomycota</taxon>
        <taxon>Pezizomycotina</taxon>
        <taxon>Sordariomycetes</taxon>
        <taxon>Sordariomycetidae</taxon>
        <taxon>Sordariales</taxon>
        <taxon>Lasiosphaeriaceae</taxon>
        <taxon>Cercophora</taxon>
    </lineage>
</organism>